<feature type="compositionally biased region" description="Polar residues" evidence="1">
    <location>
        <begin position="11"/>
        <end position="27"/>
    </location>
</feature>
<protein>
    <submittedName>
        <fullName evidence="2">Uncharacterized protein</fullName>
    </submittedName>
</protein>
<reference evidence="2 3" key="1">
    <citation type="submission" date="2019-12" db="EMBL/GenBank/DDBJ databases">
        <authorList>
            <person name="Alioto T."/>
            <person name="Alioto T."/>
            <person name="Gomez Garrido J."/>
        </authorList>
    </citation>
    <scope>NUCLEOTIDE SEQUENCE [LARGE SCALE GENOMIC DNA]</scope>
</reference>
<proteinExistence type="predicted"/>
<dbReference type="EMBL" id="CACTIH010000831">
    <property type="protein sequence ID" value="CAA2962253.1"/>
    <property type="molecule type" value="Genomic_DNA"/>
</dbReference>
<dbReference type="AlphaFoldDB" id="A0A8S0Q5I2"/>
<evidence type="ECO:0000256" key="1">
    <source>
        <dbReference type="SAM" id="MobiDB-lite"/>
    </source>
</evidence>
<feature type="non-terminal residue" evidence="2">
    <location>
        <position position="1"/>
    </location>
</feature>
<keyword evidence="3" id="KW-1185">Reference proteome</keyword>
<accession>A0A8S0Q5I2</accession>
<feature type="region of interest" description="Disordered" evidence="1">
    <location>
        <begin position="55"/>
        <end position="88"/>
    </location>
</feature>
<gene>
    <name evidence="2" type="ORF">OLEA9_A055419</name>
</gene>
<feature type="region of interest" description="Disordered" evidence="1">
    <location>
        <begin position="1"/>
        <end position="42"/>
    </location>
</feature>
<dbReference type="Proteomes" id="UP000594638">
    <property type="component" value="Unassembled WGS sequence"/>
</dbReference>
<organism evidence="2 3">
    <name type="scientific">Olea europaea subsp. europaea</name>
    <dbReference type="NCBI Taxonomy" id="158383"/>
    <lineage>
        <taxon>Eukaryota</taxon>
        <taxon>Viridiplantae</taxon>
        <taxon>Streptophyta</taxon>
        <taxon>Embryophyta</taxon>
        <taxon>Tracheophyta</taxon>
        <taxon>Spermatophyta</taxon>
        <taxon>Magnoliopsida</taxon>
        <taxon>eudicotyledons</taxon>
        <taxon>Gunneridae</taxon>
        <taxon>Pentapetalae</taxon>
        <taxon>asterids</taxon>
        <taxon>lamiids</taxon>
        <taxon>Lamiales</taxon>
        <taxon>Oleaceae</taxon>
        <taxon>Oleeae</taxon>
        <taxon>Olea</taxon>
    </lineage>
</organism>
<evidence type="ECO:0000313" key="2">
    <source>
        <dbReference type="EMBL" id="CAA2962253.1"/>
    </source>
</evidence>
<feature type="compositionally biased region" description="Low complexity" evidence="1">
    <location>
        <begin position="59"/>
        <end position="70"/>
    </location>
</feature>
<feature type="compositionally biased region" description="Basic and acidic residues" evidence="1">
    <location>
        <begin position="1"/>
        <end position="10"/>
    </location>
</feature>
<comment type="caution">
    <text evidence="2">The sequence shown here is derived from an EMBL/GenBank/DDBJ whole genome shotgun (WGS) entry which is preliminary data.</text>
</comment>
<name>A0A8S0Q5I2_OLEEU</name>
<feature type="compositionally biased region" description="Polar residues" evidence="1">
    <location>
        <begin position="79"/>
        <end position="88"/>
    </location>
</feature>
<sequence length="88" mass="9497">TANVEGKDSDVNTPNRSHAASHMTSGQDKLGALQKSSTLEEQISDQGVLISQKEQKIARTQQQRGSQTRQNAVVDAPQPGTNNQLLDN</sequence>
<dbReference type="Gramene" id="OE9A055419T1">
    <property type="protein sequence ID" value="OE9A055419C1"/>
    <property type="gene ID" value="OE9A055419"/>
</dbReference>
<evidence type="ECO:0000313" key="3">
    <source>
        <dbReference type="Proteomes" id="UP000594638"/>
    </source>
</evidence>